<dbReference type="Gene3D" id="3.20.20.80">
    <property type="entry name" value="Glycosidases"/>
    <property type="match status" value="1"/>
</dbReference>
<gene>
    <name evidence="2" type="ORF">GZH47_00280</name>
</gene>
<dbReference type="Proteomes" id="UP000479114">
    <property type="component" value="Chromosome"/>
</dbReference>
<feature type="domain" description="Rv2525c-like glycoside hydrolase-like" evidence="1">
    <location>
        <begin position="18"/>
        <end position="199"/>
    </location>
</feature>
<protein>
    <submittedName>
        <fullName evidence="2">DUF1906 domain-containing protein</fullName>
    </submittedName>
</protein>
<evidence type="ECO:0000259" key="1">
    <source>
        <dbReference type="Pfam" id="PF08924"/>
    </source>
</evidence>
<dbReference type="InterPro" id="IPR015020">
    <property type="entry name" value="Rv2525c-like_Glyco_Hydro-like"/>
</dbReference>
<proteinExistence type="predicted"/>
<dbReference type="AlphaFoldDB" id="A0A6C0NTD2"/>
<evidence type="ECO:0000313" key="3">
    <source>
        <dbReference type="Proteomes" id="UP000479114"/>
    </source>
</evidence>
<sequence length="212" mass="22659">MGKGLDTTVNCHSLAGSIKEAGYDFVCRYYNRNNPGKNLTREEAAALSGAGLHVVAVWENGYPTSPDYFSYEAGKKDGHDAHRYARSIGQPANTPIYFTVDYDASLADLSGVINRYMRGVIDAFQEEEPAAAGIRYDVGIYGSGLTCGRMLGDFGGSPGIGYAWLAESRGWSGYGKFEQWNIKQLTGATVAGIPVDTNITNGNGGGFKVEGA</sequence>
<dbReference type="SUPFAM" id="SSF51445">
    <property type="entry name" value="(Trans)glycosidases"/>
    <property type="match status" value="1"/>
</dbReference>
<dbReference type="InterPro" id="IPR017853">
    <property type="entry name" value="GH"/>
</dbReference>
<evidence type="ECO:0000313" key="2">
    <source>
        <dbReference type="EMBL" id="QHW29417.1"/>
    </source>
</evidence>
<organism evidence="2 3">
    <name type="scientific">Paenibacillus rhizovicinus</name>
    <dbReference type="NCBI Taxonomy" id="2704463"/>
    <lineage>
        <taxon>Bacteria</taxon>
        <taxon>Bacillati</taxon>
        <taxon>Bacillota</taxon>
        <taxon>Bacilli</taxon>
        <taxon>Bacillales</taxon>
        <taxon>Paenibacillaceae</taxon>
        <taxon>Paenibacillus</taxon>
    </lineage>
</organism>
<reference evidence="2 3" key="1">
    <citation type="submission" date="2020-02" db="EMBL/GenBank/DDBJ databases">
        <title>Paenibacillus sp. nov., isolated from rhizosphere soil of tomato.</title>
        <authorList>
            <person name="Weon H.-Y."/>
            <person name="Lee S.A."/>
        </authorList>
    </citation>
    <scope>NUCLEOTIDE SEQUENCE [LARGE SCALE GENOMIC DNA]</scope>
    <source>
        <strain evidence="2 3">14171R-81</strain>
    </source>
</reference>
<dbReference type="KEGG" id="prz:GZH47_00280"/>
<dbReference type="EMBL" id="CP048286">
    <property type="protein sequence ID" value="QHW29417.1"/>
    <property type="molecule type" value="Genomic_DNA"/>
</dbReference>
<keyword evidence="3" id="KW-1185">Reference proteome</keyword>
<dbReference type="Pfam" id="PF08924">
    <property type="entry name" value="Rv2525c_GlyHyd-like"/>
    <property type="match status" value="1"/>
</dbReference>
<name>A0A6C0NTD2_9BACL</name>
<accession>A0A6C0NTD2</accession>
<dbReference type="RefSeq" id="WP_162637987.1">
    <property type="nucleotide sequence ID" value="NZ_CP048286.1"/>
</dbReference>